<dbReference type="GO" id="GO:0071949">
    <property type="term" value="F:FAD binding"/>
    <property type="evidence" value="ECO:0007669"/>
    <property type="project" value="InterPro"/>
</dbReference>
<proteinExistence type="predicted"/>
<dbReference type="SUPFAM" id="SSF56176">
    <property type="entry name" value="FAD-binding/transporter-associated domain-like"/>
    <property type="match status" value="1"/>
</dbReference>
<keyword evidence="3" id="KW-1185">Reference proteome</keyword>
<dbReference type="InterPro" id="IPR016169">
    <property type="entry name" value="FAD-bd_PCMH_sub2"/>
</dbReference>
<feature type="domain" description="FAD-binding PCMH-type" evidence="1">
    <location>
        <begin position="46"/>
        <end position="218"/>
    </location>
</feature>
<dbReference type="PANTHER" id="PTHR11748">
    <property type="entry name" value="D-LACTATE DEHYDROGENASE"/>
    <property type="match status" value="1"/>
</dbReference>
<dbReference type="Proteomes" id="UP000526501">
    <property type="component" value="Unassembled WGS sequence"/>
</dbReference>
<reference evidence="2 3" key="1">
    <citation type="submission" date="2020-07" db="EMBL/GenBank/DDBJ databases">
        <authorList>
            <person name="Feng X."/>
        </authorList>
    </citation>
    <scope>NUCLEOTIDE SEQUENCE [LARGE SCALE GENOMIC DNA]</scope>
    <source>
        <strain evidence="2 3">JCM23202</strain>
    </source>
</reference>
<dbReference type="InterPro" id="IPR016166">
    <property type="entry name" value="FAD-bd_PCMH"/>
</dbReference>
<gene>
    <name evidence="2" type="ORF">H5P27_18010</name>
</gene>
<dbReference type="PANTHER" id="PTHR11748:SF119">
    <property type="entry name" value="D-2-HYDROXYGLUTARATE DEHYDROGENASE"/>
    <property type="match status" value="1"/>
</dbReference>
<dbReference type="AlphaFoldDB" id="A0A7X1E9K3"/>
<dbReference type="GO" id="GO:0008720">
    <property type="term" value="F:D-lactate dehydrogenase (NAD+) activity"/>
    <property type="evidence" value="ECO:0007669"/>
    <property type="project" value="TreeGrafter"/>
</dbReference>
<dbReference type="PROSITE" id="PS51387">
    <property type="entry name" value="FAD_PCMH"/>
    <property type="match status" value="1"/>
</dbReference>
<dbReference type="Gene3D" id="3.30.465.10">
    <property type="match status" value="1"/>
</dbReference>
<comment type="caution">
    <text evidence="2">The sequence shown here is derived from an EMBL/GenBank/DDBJ whole genome shotgun (WGS) entry which is preliminary data.</text>
</comment>
<evidence type="ECO:0000259" key="1">
    <source>
        <dbReference type="PROSITE" id="PS51387"/>
    </source>
</evidence>
<name>A0A7X1E9K3_9BACT</name>
<dbReference type="InterPro" id="IPR036318">
    <property type="entry name" value="FAD-bd_PCMH-like_sf"/>
</dbReference>
<dbReference type="GO" id="GO:0004458">
    <property type="term" value="F:D-lactate dehydrogenase (cytochrome) activity"/>
    <property type="evidence" value="ECO:0007669"/>
    <property type="project" value="TreeGrafter"/>
</dbReference>
<dbReference type="EMBL" id="JACHVC010000013">
    <property type="protein sequence ID" value="MBC2607955.1"/>
    <property type="molecule type" value="Genomic_DNA"/>
</dbReference>
<dbReference type="Pfam" id="PF01565">
    <property type="entry name" value="FAD_binding_4"/>
    <property type="match status" value="1"/>
</dbReference>
<evidence type="ECO:0000313" key="3">
    <source>
        <dbReference type="Proteomes" id="UP000526501"/>
    </source>
</evidence>
<sequence>MPLPAEFSQKLAEIVPAEDLNTEPESVRKRSRDYYWFSPRLERELAENTADAVYTVRDMETLRSVVSLACKHKVPLHLRGGATGNFGQAVPLCDGLLIDFSSFDQIIAVEGNTIKAQAGARCRAIEDAARAAGYEMPCYPSTWAKATIAGFAVGGSGGVGGMRNGLLQHNNMVEQIKLLTIEEEPQEIVLSGSDTTDLIHSFGAVALITEVSVRLEPKESWDQIVVCGNSFVELFAFAARLANDRSIPLRTMCFLENPLPHYCIPIRKHLPENANAILLEVAQSGTDSLKALALDNGYTVPFEIPHAEPRRSPMLSDFVQGHSILWALKGDERLASLSVFLSFDNWKEELETIRPKLGHECFIQADFHRTADQLFMQCSLLFPFVDEPHLDESLEKLREMGILRFNSHDPYIGSKLNPDRLSAKQKMKKRFDPHELLSPGRFG</sequence>
<evidence type="ECO:0000313" key="2">
    <source>
        <dbReference type="EMBL" id="MBC2607955.1"/>
    </source>
</evidence>
<protein>
    <submittedName>
        <fullName evidence="2">FAD-binding oxidoreductase</fullName>
    </submittedName>
</protein>
<organism evidence="2 3">
    <name type="scientific">Pelagicoccus albus</name>
    <dbReference type="NCBI Taxonomy" id="415222"/>
    <lineage>
        <taxon>Bacteria</taxon>
        <taxon>Pseudomonadati</taxon>
        <taxon>Verrucomicrobiota</taxon>
        <taxon>Opitutia</taxon>
        <taxon>Puniceicoccales</taxon>
        <taxon>Pelagicoccaceae</taxon>
        <taxon>Pelagicoccus</taxon>
    </lineage>
</organism>
<accession>A0A7X1E9K3</accession>
<dbReference type="InterPro" id="IPR006094">
    <property type="entry name" value="Oxid_FAD_bind_N"/>
</dbReference>
<dbReference type="RefSeq" id="WP_185661817.1">
    <property type="nucleotide sequence ID" value="NZ_CAWPOO010000013.1"/>
</dbReference>
<dbReference type="GO" id="GO:1903457">
    <property type="term" value="P:lactate catabolic process"/>
    <property type="evidence" value="ECO:0007669"/>
    <property type="project" value="TreeGrafter"/>
</dbReference>